<keyword evidence="5 7" id="KW-1133">Transmembrane helix</keyword>
<feature type="transmembrane region" description="Helical" evidence="7">
    <location>
        <begin position="12"/>
        <end position="31"/>
    </location>
</feature>
<comment type="similarity">
    <text evidence="2 7">Belongs to the UPF0056 (MarC) family.</text>
</comment>
<dbReference type="PANTHER" id="PTHR33508">
    <property type="entry name" value="UPF0056 MEMBRANE PROTEIN YHCE"/>
    <property type="match status" value="1"/>
</dbReference>
<evidence type="ECO:0000256" key="3">
    <source>
        <dbReference type="ARBA" id="ARBA00022475"/>
    </source>
</evidence>
<evidence type="ECO:0000256" key="7">
    <source>
        <dbReference type="RuleBase" id="RU362048"/>
    </source>
</evidence>
<evidence type="ECO:0000256" key="5">
    <source>
        <dbReference type="ARBA" id="ARBA00022989"/>
    </source>
</evidence>
<evidence type="ECO:0000256" key="2">
    <source>
        <dbReference type="ARBA" id="ARBA00009784"/>
    </source>
</evidence>
<accession>A0AAN4VX61</accession>
<dbReference type="RefSeq" id="WP_060686925.1">
    <property type="nucleotide sequence ID" value="NZ_BQKE01000001.1"/>
</dbReference>
<evidence type="ECO:0000313" key="8">
    <source>
        <dbReference type="EMBL" id="GJM61656.1"/>
    </source>
</evidence>
<evidence type="ECO:0000256" key="4">
    <source>
        <dbReference type="ARBA" id="ARBA00022692"/>
    </source>
</evidence>
<comment type="subcellular location">
    <subcellularLocation>
        <location evidence="1 7">Cell membrane</location>
        <topology evidence="1 7">Multi-pass membrane protein</topology>
    </subcellularLocation>
</comment>
<gene>
    <name evidence="8" type="ORF">PEDI_22080</name>
</gene>
<evidence type="ECO:0000256" key="6">
    <source>
        <dbReference type="ARBA" id="ARBA00023136"/>
    </source>
</evidence>
<reference evidence="8 9" key="1">
    <citation type="submission" date="2021-12" db="EMBL/GenBank/DDBJ databases">
        <title>Genome sequencing of bacteria with rrn-lacking chromosome and rrn-plasmid.</title>
        <authorList>
            <person name="Anda M."/>
            <person name="Iwasaki W."/>
        </authorList>
    </citation>
    <scope>NUCLEOTIDE SEQUENCE [LARGE SCALE GENOMIC DNA]</scope>
    <source>
        <strain evidence="8 9">NBRC 15940</strain>
    </source>
</reference>
<evidence type="ECO:0000256" key="1">
    <source>
        <dbReference type="ARBA" id="ARBA00004651"/>
    </source>
</evidence>
<keyword evidence="6 7" id="KW-0472">Membrane</keyword>
<sequence length="190" mass="20306">MTLSFKDILSVTLILFSIIDIIGSVPIVIDLRRKMGHIQSEKATLVAGGIMILFLFFGEALLGLFGVDVASFAVAGAIILLLMGMEMILGIELFKSEPTESNTSAIIPIAFPLLAGAGTMTTIISLKSTYETANILVGIIVNLIIVYIVLKSCGWIQKKIGPGGLSILRKVFGIILLAIAIKLFKENLGL</sequence>
<dbReference type="InterPro" id="IPR002771">
    <property type="entry name" value="Multi_antbiot-R_MarC"/>
</dbReference>
<feature type="transmembrane region" description="Helical" evidence="7">
    <location>
        <begin position="162"/>
        <end position="184"/>
    </location>
</feature>
<dbReference type="EMBL" id="BQKE01000001">
    <property type="protein sequence ID" value="GJM61656.1"/>
    <property type="molecule type" value="Genomic_DNA"/>
</dbReference>
<comment type="caution">
    <text evidence="8">The sequence shown here is derived from an EMBL/GenBank/DDBJ whole genome shotgun (WGS) entry which is preliminary data.</text>
</comment>
<name>A0AAN4VX61_9BACT</name>
<keyword evidence="9" id="KW-1185">Reference proteome</keyword>
<dbReference type="Proteomes" id="UP001310022">
    <property type="component" value="Unassembled WGS sequence"/>
</dbReference>
<keyword evidence="4 7" id="KW-0812">Transmembrane</keyword>
<proteinExistence type="inferred from homology"/>
<feature type="transmembrane region" description="Helical" evidence="7">
    <location>
        <begin position="106"/>
        <end position="126"/>
    </location>
</feature>
<dbReference type="AlphaFoldDB" id="A0AAN4VX61"/>
<organism evidence="8 9">
    <name type="scientific">Persicobacter diffluens</name>
    <dbReference type="NCBI Taxonomy" id="981"/>
    <lineage>
        <taxon>Bacteria</taxon>
        <taxon>Pseudomonadati</taxon>
        <taxon>Bacteroidota</taxon>
        <taxon>Cytophagia</taxon>
        <taxon>Cytophagales</taxon>
        <taxon>Persicobacteraceae</taxon>
        <taxon>Persicobacter</taxon>
    </lineage>
</organism>
<dbReference type="PANTHER" id="PTHR33508:SF1">
    <property type="entry name" value="UPF0056 MEMBRANE PROTEIN YHCE"/>
    <property type="match status" value="1"/>
</dbReference>
<dbReference type="Pfam" id="PF01914">
    <property type="entry name" value="MarC"/>
    <property type="match status" value="1"/>
</dbReference>
<feature type="transmembrane region" description="Helical" evidence="7">
    <location>
        <begin position="72"/>
        <end position="94"/>
    </location>
</feature>
<keyword evidence="3" id="KW-1003">Cell membrane</keyword>
<dbReference type="GO" id="GO:0005886">
    <property type="term" value="C:plasma membrane"/>
    <property type="evidence" value="ECO:0007669"/>
    <property type="project" value="UniProtKB-SubCell"/>
</dbReference>
<protein>
    <recommendedName>
        <fullName evidence="7">UPF0056 membrane protein</fullName>
    </recommendedName>
</protein>
<feature type="transmembrane region" description="Helical" evidence="7">
    <location>
        <begin position="132"/>
        <end position="150"/>
    </location>
</feature>
<feature type="transmembrane region" description="Helical" evidence="7">
    <location>
        <begin position="43"/>
        <end position="66"/>
    </location>
</feature>
<evidence type="ECO:0000313" key="9">
    <source>
        <dbReference type="Proteomes" id="UP001310022"/>
    </source>
</evidence>